<dbReference type="AlphaFoldDB" id="A0A1D8NJ40"/>
<dbReference type="Pfam" id="PF00536">
    <property type="entry name" value="SAM_1"/>
    <property type="match status" value="1"/>
</dbReference>
<dbReference type="PROSITE" id="PS50105">
    <property type="entry name" value="SAM_DOMAIN"/>
    <property type="match status" value="1"/>
</dbReference>
<dbReference type="Proteomes" id="UP000256601">
    <property type="component" value="Unassembled WGS sequence"/>
</dbReference>
<dbReference type="Gene3D" id="3.10.20.90">
    <property type="entry name" value="Phosphatidylinositol 3-kinase Catalytic Subunit, Chain A, domain 1"/>
    <property type="match status" value="1"/>
</dbReference>
<feature type="compositionally biased region" description="Low complexity" evidence="1">
    <location>
        <begin position="165"/>
        <end position="176"/>
    </location>
</feature>
<feature type="compositionally biased region" description="Polar residues" evidence="1">
    <location>
        <begin position="196"/>
        <end position="205"/>
    </location>
</feature>
<dbReference type="PANTHER" id="PTHR24135">
    <property type="entry name" value="SH3 AND MULTIPLE ANKYRIN REPEAT DOMAINS PROTEIN"/>
    <property type="match status" value="1"/>
</dbReference>
<dbReference type="SMART" id="SM00454">
    <property type="entry name" value="SAM"/>
    <property type="match status" value="1"/>
</dbReference>
<dbReference type="SMART" id="SM00314">
    <property type="entry name" value="RA"/>
    <property type="match status" value="1"/>
</dbReference>
<proteinExistence type="predicted"/>
<evidence type="ECO:0000313" key="4">
    <source>
        <dbReference type="EMBL" id="AOW05644.1"/>
    </source>
</evidence>
<dbReference type="EMBL" id="CP017557">
    <property type="protein sequence ID" value="AOW05644.1"/>
    <property type="molecule type" value="Genomic_DNA"/>
</dbReference>
<dbReference type="InterPro" id="IPR000159">
    <property type="entry name" value="RA_dom"/>
</dbReference>
<feature type="compositionally biased region" description="Low complexity" evidence="1">
    <location>
        <begin position="299"/>
        <end position="315"/>
    </location>
</feature>
<protein>
    <recommendedName>
        <fullName evidence="8">Protein STE50</fullName>
    </recommendedName>
</protein>
<feature type="domain" description="Ras-associating" evidence="3">
    <location>
        <begin position="320"/>
        <end position="395"/>
    </location>
</feature>
<feature type="compositionally biased region" description="Polar residues" evidence="1">
    <location>
        <begin position="283"/>
        <end position="298"/>
    </location>
</feature>
<dbReference type="OMA" id="DWTAEEC"/>
<dbReference type="EMBL" id="KZ859101">
    <property type="protein sequence ID" value="RDW23216.1"/>
    <property type="molecule type" value="Genomic_DNA"/>
</dbReference>
<organism evidence="4 6">
    <name type="scientific">Yarrowia lipolytica</name>
    <name type="common">Candida lipolytica</name>
    <dbReference type="NCBI Taxonomy" id="4952"/>
    <lineage>
        <taxon>Eukaryota</taxon>
        <taxon>Fungi</taxon>
        <taxon>Dikarya</taxon>
        <taxon>Ascomycota</taxon>
        <taxon>Saccharomycotina</taxon>
        <taxon>Dipodascomycetes</taxon>
        <taxon>Dipodascales</taxon>
        <taxon>Dipodascales incertae sedis</taxon>
        <taxon>Yarrowia</taxon>
    </lineage>
</organism>
<dbReference type="Gene3D" id="1.10.150.50">
    <property type="entry name" value="Transcription Factor, Ets-1"/>
    <property type="match status" value="1"/>
</dbReference>
<dbReference type="SUPFAM" id="SSF54236">
    <property type="entry name" value="Ubiquitin-like"/>
    <property type="match status" value="1"/>
</dbReference>
<dbReference type="Pfam" id="PF00788">
    <property type="entry name" value="RA"/>
    <property type="match status" value="1"/>
</dbReference>
<dbReference type="PROSITE" id="PS50200">
    <property type="entry name" value="RA"/>
    <property type="match status" value="1"/>
</dbReference>
<dbReference type="CDD" id="cd09533">
    <property type="entry name" value="SAM_Ste50-like_fungal"/>
    <property type="match status" value="1"/>
</dbReference>
<dbReference type="VEuPathDB" id="FungiDB:YALI0_E19228g"/>
<dbReference type="InterPro" id="IPR029071">
    <property type="entry name" value="Ubiquitin-like_domsf"/>
</dbReference>
<dbReference type="InterPro" id="IPR013761">
    <property type="entry name" value="SAM/pointed_sf"/>
</dbReference>
<dbReference type="KEGG" id="yli:2911753"/>
<evidence type="ECO:0000256" key="1">
    <source>
        <dbReference type="SAM" id="MobiDB-lite"/>
    </source>
</evidence>
<dbReference type="PANTHER" id="PTHR24135:SF28">
    <property type="entry name" value="LD13733P"/>
    <property type="match status" value="1"/>
</dbReference>
<name>A0A1D8NJ40_YARLL</name>
<accession>A0A1D8NJ40</accession>
<dbReference type="CDD" id="cd01786">
    <property type="entry name" value="RA_STE50"/>
    <property type="match status" value="1"/>
</dbReference>
<evidence type="ECO:0000313" key="6">
    <source>
        <dbReference type="Proteomes" id="UP000182444"/>
    </source>
</evidence>
<dbReference type="GeneID" id="2911753"/>
<evidence type="ECO:0000313" key="7">
    <source>
        <dbReference type="Proteomes" id="UP000256601"/>
    </source>
</evidence>
<sequence length="410" mass="44301">MLSQAWNTDQVGQWISSLGFPQYSKSFIDNNITGDVLVHLDHDDISDIGVTKIGHRVLILKSIYQLKEKEGGTYDKDGDGDAGGYVPPSIKTTDIDDYNRLFKSFEIRDERVYHVEQELKKLIDSFNKIREDLLPLFKFVKESKPLPTPDGTNPIHAHYLHSPGTPNDAAAPNTAAKEPGSGANNPGPSIARKLSKLNNKSAQKSPTTLEPESAATASSSGTSGPSEQKRPNLYLGSVKSLLSPSDSSVAATPVVTPGGSTTLHFSHPYQSGSAASSQVNFSNTSLVSPGAQPSSTNAQPTSTSQPVSNSSQSTSTLATEPFKSFRVTLDDPCYKVLPAALRRYKINGDWKQYALLVCYGDQERLLGLEEKPLIIFKELQDAGKQPVFMLRHIEGMKQTGVVVGTPGGVL</sequence>
<feature type="compositionally biased region" description="Low complexity" evidence="1">
    <location>
        <begin position="206"/>
        <end position="226"/>
    </location>
</feature>
<evidence type="ECO:0000259" key="3">
    <source>
        <dbReference type="PROSITE" id="PS50200"/>
    </source>
</evidence>
<gene>
    <name evidence="5" type="ORF">B0I71DRAFT_136309</name>
    <name evidence="4" type="ORF">YALI1_E22988g</name>
</gene>
<evidence type="ECO:0008006" key="8">
    <source>
        <dbReference type="Google" id="ProtNLM"/>
    </source>
</evidence>
<evidence type="ECO:0000259" key="2">
    <source>
        <dbReference type="PROSITE" id="PS50105"/>
    </source>
</evidence>
<dbReference type="InterPro" id="IPR051569">
    <property type="entry name" value="SHANK"/>
</dbReference>
<reference evidence="5 7" key="2">
    <citation type="submission" date="2018-07" db="EMBL/GenBank/DDBJ databases">
        <title>Draft Genome Assemblies for Five Robust Yarrowia lipolytica Strains Exhibiting High Lipid Production and Pentose Sugar Utilization and Sugar Alcohol Secretion from Undetoxified Lignocellulosic Biomass Hydrolysates.</title>
        <authorList>
            <consortium name="DOE Joint Genome Institute"/>
            <person name="Walker C."/>
            <person name="Ryu S."/>
            <person name="Na H."/>
            <person name="Zane M."/>
            <person name="LaButti K."/>
            <person name="Lipzen A."/>
            <person name="Haridas S."/>
            <person name="Barry K."/>
            <person name="Grigoriev I.V."/>
            <person name="Quarterman J."/>
            <person name="Slininger P."/>
            <person name="Dien B."/>
            <person name="Trinh C.T."/>
        </authorList>
    </citation>
    <scope>NUCLEOTIDE SEQUENCE [LARGE SCALE GENOMIC DNA]</scope>
    <source>
        <strain evidence="5 7">YB392</strain>
    </source>
</reference>
<feature type="domain" description="SAM" evidence="2">
    <location>
        <begin position="6"/>
        <end position="69"/>
    </location>
</feature>
<feature type="region of interest" description="Disordered" evidence="1">
    <location>
        <begin position="142"/>
        <end position="231"/>
    </location>
</feature>
<feature type="region of interest" description="Disordered" evidence="1">
    <location>
        <begin position="283"/>
        <end position="315"/>
    </location>
</feature>
<dbReference type="InterPro" id="IPR001660">
    <property type="entry name" value="SAM"/>
</dbReference>
<dbReference type="GO" id="GO:0007165">
    <property type="term" value="P:signal transduction"/>
    <property type="evidence" value="ECO:0007669"/>
    <property type="project" value="InterPro"/>
</dbReference>
<dbReference type="Proteomes" id="UP000182444">
    <property type="component" value="Chromosome 1E"/>
</dbReference>
<evidence type="ECO:0000313" key="5">
    <source>
        <dbReference type="EMBL" id="RDW23216.1"/>
    </source>
</evidence>
<dbReference type="VEuPathDB" id="FungiDB:YALI1_E22988g"/>
<dbReference type="SUPFAM" id="SSF47769">
    <property type="entry name" value="SAM/Pointed domain"/>
    <property type="match status" value="1"/>
</dbReference>
<dbReference type="eggNOG" id="KOG1170">
    <property type="taxonomic scope" value="Eukaryota"/>
</dbReference>
<reference evidence="4 6" key="1">
    <citation type="journal article" date="2016" name="PLoS ONE">
        <title>Sequence Assembly of Yarrowia lipolytica Strain W29/CLIB89 Shows Transposable Element Diversity.</title>
        <authorList>
            <person name="Magnan C."/>
            <person name="Yu J."/>
            <person name="Chang I."/>
            <person name="Jahn E."/>
            <person name="Kanomata Y."/>
            <person name="Wu J."/>
            <person name="Zeller M."/>
            <person name="Oakes M."/>
            <person name="Baldi P."/>
            <person name="Sandmeyer S."/>
        </authorList>
    </citation>
    <scope>NUCLEOTIDE SEQUENCE [LARGE SCALE GENOMIC DNA]</scope>
    <source>
        <strain evidence="4">CLIB89</strain>
        <strain evidence="6">CLIB89(W29)</strain>
    </source>
</reference>